<name>A0A1H6TB08_9LACT</name>
<dbReference type="GO" id="GO:0009103">
    <property type="term" value="P:lipopolysaccharide biosynthetic process"/>
    <property type="evidence" value="ECO:0007669"/>
    <property type="project" value="TreeGrafter"/>
</dbReference>
<sequence length="377" mass="42977">MKVCITRNDEADMNASVLRVATALSEVTDDICLLTRSRYNKENHITLKKLEIGHHTFDNYEMSIKGKPAGGLKNLFQLIQLEIKTFRWFISNRKKYDIIHAFDLDMGLPAMVTNFLFKKSYVYHIADFYVDSRNGLPGFIKPLVRKLEQGVINNADSVIICTQERKEQIKGSHPKQLSVIHNTPILSKKLEETIESTEESFNGKITFTYVGSLTKRRFIKEVVDVISKETRAELIIAGTGELADYVQAMSFKHQNIIYLGKVTYDEALDLYTKSDMMFAIYDPSIANHKYSAPNKVYEAMMTGNPIIVAKNTGIDSIVMENNMGFSIDYSKSAFENLLKEMIDGEQNLTLMGKNAKEAYPNYSWSEMKQRIKAIYSA</sequence>
<dbReference type="Pfam" id="PF13579">
    <property type="entry name" value="Glyco_trans_4_4"/>
    <property type="match status" value="1"/>
</dbReference>
<proteinExistence type="predicted"/>
<dbReference type="Gene3D" id="3.40.50.2000">
    <property type="entry name" value="Glycogen Phosphorylase B"/>
    <property type="match status" value="2"/>
</dbReference>
<dbReference type="InterPro" id="IPR001296">
    <property type="entry name" value="Glyco_trans_1"/>
</dbReference>
<keyword evidence="1 4" id="KW-0808">Transferase</keyword>
<dbReference type="STRING" id="1130080.SAMN04488113_11831"/>
<dbReference type="InterPro" id="IPR028098">
    <property type="entry name" value="Glyco_trans_4-like_N"/>
</dbReference>
<keyword evidence="5" id="KW-1185">Reference proteome</keyword>
<evidence type="ECO:0000313" key="5">
    <source>
        <dbReference type="Proteomes" id="UP000198564"/>
    </source>
</evidence>
<dbReference type="RefSeq" id="WP_091634655.1">
    <property type="nucleotide sequence ID" value="NZ_FNYW01000018.1"/>
</dbReference>
<dbReference type="GO" id="GO:0016757">
    <property type="term" value="F:glycosyltransferase activity"/>
    <property type="evidence" value="ECO:0007669"/>
    <property type="project" value="InterPro"/>
</dbReference>
<dbReference type="CDD" id="cd03794">
    <property type="entry name" value="GT4_WbuB-like"/>
    <property type="match status" value="1"/>
</dbReference>
<feature type="domain" description="Glycosyl transferase family 1" evidence="2">
    <location>
        <begin position="196"/>
        <end position="357"/>
    </location>
</feature>
<accession>A0A1H6TB08</accession>
<dbReference type="EMBL" id="FNYW01000018">
    <property type="protein sequence ID" value="SEI77181.1"/>
    <property type="molecule type" value="Genomic_DNA"/>
</dbReference>
<evidence type="ECO:0000259" key="3">
    <source>
        <dbReference type="Pfam" id="PF13579"/>
    </source>
</evidence>
<feature type="domain" description="Glycosyltransferase subfamily 4-like N-terminal" evidence="3">
    <location>
        <begin position="14"/>
        <end position="182"/>
    </location>
</feature>
<reference evidence="5" key="1">
    <citation type="submission" date="2016-10" db="EMBL/GenBank/DDBJ databases">
        <authorList>
            <person name="Varghese N."/>
            <person name="Submissions S."/>
        </authorList>
    </citation>
    <scope>NUCLEOTIDE SEQUENCE [LARGE SCALE GENOMIC DNA]</scope>
    <source>
        <strain evidence="5">DSM 25751</strain>
    </source>
</reference>
<dbReference type="SUPFAM" id="SSF53756">
    <property type="entry name" value="UDP-Glycosyltransferase/glycogen phosphorylase"/>
    <property type="match status" value="1"/>
</dbReference>
<dbReference type="OrthoDB" id="2052976at2"/>
<dbReference type="PANTHER" id="PTHR46401:SF2">
    <property type="entry name" value="GLYCOSYLTRANSFERASE WBBK-RELATED"/>
    <property type="match status" value="1"/>
</dbReference>
<evidence type="ECO:0000256" key="1">
    <source>
        <dbReference type="ARBA" id="ARBA00022679"/>
    </source>
</evidence>
<dbReference type="Pfam" id="PF00534">
    <property type="entry name" value="Glycos_transf_1"/>
    <property type="match status" value="1"/>
</dbReference>
<dbReference type="PANTHER" id="PTHR46401">
    <property type="entry name" value="GLYCOSYLTRANSFERASE WBBK-RELATED"/>
    <property type="match status" value="1"/>
</dbReference>
<dbReference type="AlphaFoldDB" id="A0A1H6TB08"/>
<gene>
    <name evidence="4" type="ORF">SAMN04488113_11831</name>
</gene>
<dbReference type="Proteomes" id="UP000198564">
    <property type="component" value="Unassembled WGS sequence"/>
</dbReference>
<evidence type="ECO:0000259" key="2">
    <source>
        <dbReference type="Pfam" id="PF00534"/>
    </source>
</evidence>
<organism evidence="4 5">
    <name type="scientific">Alkalibacterium gilvum</name>
    <dbReference type="NCBI Taxonomy" id="1130080"/>
    <lineage>
        <taxon>Bacteria</taxon>
        <taxon>Bacillati</taxon>
        <taxon>Bacillota</taxon>
        <taxon>Bacilli</taxon>
        <taxon>Lactobacillales</taxon>
        <taxon>Carnobacteriaceae</taxon>
        <taxon>Alkalibacterium</taxon>
    </lineage>
</organism>
<evidence type="ECO:0000313" key="4">
    <source>
        <dbReference type="EMBL" id="SEI77181.1"/>
    </source>
</evidence>
<protein>
    <submittedName>
        <fullName evidence="4">Glycosyltransferase involved in cell wall bisynthesis</fullName>
    </submittedName>
</protein>